<accession>A0A1H2PJZ4</accession>
<evidence type="ECO:0000313" key="2">
    <source>
        <dbReference type="Proteomes" id="UP000243719"/>
    </source>
</evidence>
<protein>
    <submittedName>
        <fullName evidence="1">Uncharacterized protein</fullName>
    </submittedName>
</protein>
<dbReference type="STRING" id="1770053.SAMN05216551_101572"/>
<sequence>MYGKGLSKRRSRCDARSAVLKAIKPQADAVALRWRGVHLSCARPGAQSGQRAIAVRGSARRRRGCGACRRELRVGGGEKGWPTGQGAERQVRP</sequence>
<keyword evidence="2" id="KW-1185">Reference proteome</keyword>
<name>A0A1H2PJZ4_9BURK</name>
<gene>
    <name evidence="1" type="ORF">SAMN05216551_101572</name>
</gene>
<reference evidence="2" key="1">
    <citation type="submission" date="2016-09" db="EMBL/GenBank/DDBJ databases">
        <authorList>
            <person name="Varghese N."/>
            <person name="Submissions S."/>
        </authorList>
    </citation>
    <scope>NUCLEOTIDE SEQUENCE [LARGE SCALE GENOMIC DNA]</scope>
    <source>
        <strain evidence="2">JS23</strain>
    </source>
</reference>
<proteinExistence type="predicted"/>
<organism evidence="1 2">
    <name type="scientific">Chitinasiproducens palmae</name>
    <dbReference type="NCBI Taxonomy" id="1770053"/>
    <lineage>
        <taxon>Bacteria</taxon>
        <taxon>Pseudomonadati</taxon>
        <taxon>Pseudomonadota</taxon>
        <taxon>Betaproteobacteria</taxon>
        <taxon>Burkholderiales</taxon>
        <taxon>Burkholderiaceae</taxon>
        <taxon>Chitinasiproducens</taxon>
    </lineage>
</organism>
<evidence type="ECO:0000313" key="1">
    <source>
        <dbReference type="EMBL" id="SDV46716.1"/>
    </source>
</evidence>
<dbReference type="EMBL" id="FNLO01000001">
    <property type="protein sequence ID" value="SDV46716.1"/>
    <property type="molecule type" value="Genomic_DNA"/>
</dbReference>
<dbReference type="AlphaFoldDB" id="A0A1H2PJZ4"/>
<dbReference type="Proteomes" id="UP000243719">
    <property type="component" value="Unassembled WGS sequence"/>
</dbReference>